<evidence type="ECO:0000313" key="3">
    <source>
        <dbReference type="EMBL" id="TGD83188.1"/>
    </source>
</evidence>
<keyword evidence="2" id="KW-0732">Signal</keyword>
<reference evidence="3 4" key="1">
    <citation type="submission" date="2019-04" db="EMBL/GenBank/DDBJ databases">
        <authorList>
            <person name="Feng G."/>
            <person name="Zhang J."/>
            <person name="Zhu H."/>
        </authorList>
    </citation>
    <scope>NUCLEOTIDE SEQUENCE [LARGE SCALE GENOMIC DNA]</scope>
    <source>
        <strain evidence="3 4">JCM 19491</strain>
    </source>
</reference>
<dbReference type="OrthoDB" id="883400at2"/>
<dbReference type="RefSeq" id="WP_135529339.1">
    <property type="nucleotide sequence ID" value="NZ_SRKZ01000001.1"/>
</dbReference>
<evidence type="ECO:0008006" key="5">
    <source>
        <dbReference type="Google" id="ProtNLM"/>
    </source>
</evidence>
<gene>
    <name evidence="3" type="ORF">EU557_05250</name>
</gene>
<dbReference type="PROSITE" id="PS51257">
    <property type="entry name" value="PROKAR_LIPOPROTEIN"/>
    <property type="match status" value="1"/>
</dbReference>
<dbReference type="Proteomes" id="UP000298284">
    <property type="component" value="Unassembled WGS sequence"/>
</dbReference>
<name>A0A4Z0MV49_9BACT</name>
<feature type="chain" id="PRO_5021369177" description="Lipoprotein" evidence="2">
    <location>
        <begin position="23"/>
        <end position="224"/>
    </location>
</feature>
<feature type="compositionally biased region" description="Basic and acidic residues" evidence="1">
    <location>
        <begin position="182"/>
        <end position="217"/>
    </location>
</feature>
<protein>
    <recommendedName>
        <fullName evidence="5">Lipoprotein</fullName>
    </recommendedName>
</protein>
<dbReference type="AlphaFoldDB" id="A0A4Z0MV49"/>
<comment type="caution">
    <text evidence="3">The sequence shown here is derived from an EMBL/GenBank/DDBJ whole genome shotgun (WGS) entry which is preliminary data.</text>
</comment>
<evidence type="ECO:0000313" key="4">
    <source>
        <dbReference type="Proteomes" id="UP000298284"/>
    </source>
</evidence>
<accession>A0A4Z0MV49</accession>
<feature type="region of interest" description="Disordered" evidence="1">
    <location>
        <begin position="22"/>
        <end position="47"/>
    </location>
</feature>
<feature type="signal peptide" evidence="2">
    <location>
        <begin position="1"/>
        <end position="22"/>
    </location>
</feature>
<feature type="region of interest" description="Disordered" evidence="1">
    <location>
        <begin position="145"/>
        <end position="224"/>
    </location>
</feature>
<keyword evidence="4" id="KW-1185">Reference proteome</keyword>
<evidence type="ECO:0000256" key="2">
    <source>
        <dbReference type="SAM" id="SignalP"/>
    </source>
</evidence>
<proteinExistence type="predicted"/>
<sequence>MKKTLFLLSCAVGLTMASCSQNKTEDTATTTAPDGTTTTTTTTTTTSYSEDAIQRRADRMAADMAAKMKLDDATRTKIRTVYITRGQRIGELQQKYATDTTGMAAAMRDVYTSSDAEMKSVFTDPTQYSAYESSRMEYMDDRYMDDDMSASSSMDSSSMSNSATSSTSSTTESGMASGSGDGKVKIKRDGDVKLKDSEGNKAKIDADDATIKTKPADGGKTVIK</sequence>
<feature type="compositionally biased region" description="Low complexity" evidence="1">
    <location>
        <begin position="27"/>
        <end position="46"/>
    </location>
</feature>
<feature type="compositionally biased region" description="Low complexity" evidence="1">
    <location>
        <begin position="149"/>
        <end position="178"/>
    </location>
</feature>
<dbReference type="EMBL" id="SRKZ01000001">
    <property type="protein sequence ID" value="TGD83188.1"/>
    <property type="molecule type" value="Genomic_DNA"/>
</dbReference>
<organism evidence="3 4">
    <name type="scientific">Hymenobacter wooponensis</name>
    <dbReference type="NCBI Taxonomy" id="1525360"/>
    <lineage>
        <taxon>Bacteria</taxon>
        <taxon>Pseudomonadati</taxon>
        <taxon>Bacteroidota</taxon>
        <taxon>Cytophagia</taxon>
        <taxon>Cytophagales</taxon>
        <taxon>Hymenobacteraceae</taxon>
        <taxon>Hymenobacter</taxon>
    </lineage>
</organism>
<evidence type="ECO:0000256" key="1">
    <source>
        <dbReference type="SAM" id="MobiDB-lite"/>
    </source>
</evidence>